<accession>A0A5N6Q5K0</accession>
<evidence type="ECO:0000313" key="1">
    <source>
        <dbReference type="EMBL" id="KAD7479945.1"/>
    </source>
</evidence>
<dbReference type="AlphaFoldDB" id="A0A5N6Q5K0"/>
<comment type="caution">
    <text evidence="1">The sequence shown here is derived from an EMBL/GenBank/DDBJ whole genome shotgun (WGS) entry which is preliminary data.</text>
</comment>
<organism evidence="1 2">
    <name type="scientific">Mikania micrantha</name>
    <name type="common">bitter vine</name>
    <dbReference type="NCBI Taxonomy" id="192012"/>
    <lineage>
        <taxon>Eukaryota</taxon>
        <taxon>Viridiplantae</taxon>
        <taxon>Streptophyta</taxon>
        <taxon>Embryophyta</taxon>
        <taxon>Tracheophyta</taxon>
        <taxon>Spermatophyta</taxon>
        <taxon>Magnoliopsida</taxon>
        <taxon>eudicotyledons</taxon>
        <taxon>Gunneridae</taxon>
        <taxon>Pentapetalae</taxon>
        <taxon>asterids</taxon>
        <taxon>campanulids</taxon>
        <taxon>Asterales</taxon>
        <taxon>Asteraceae</taxon>
        <taxon>Asteroideae</taxon>
        <taxon>Heliantheae alliance</taxon>
        <taxon>Eupatorieae</taxon>
        <taxon>Mikania</taxon>
    </lineage>
</organism>
<dbReference type="Proteomes" id="UP000326396">
    <property type="component" value="Linkage Group LG1"/>
</dbReference>
<proteinExistence type="predicted"/>
<sequence length="115" mass="13008">MSRQLSNSGSRKAIEAAPPRLIRLERRLTMEKKLPTIKEDECTGCDQGSQLQNFHGNCSESIAFAFDFGPTYVDTNLGHDPEFNVIRGKLVKKLAKRSMEMKSSRSEMRNTGRDD</sequence>
<evidence type="ECO:0000313" key="2">
    <source>
        <dbReference type="Proteomes" id="UP000326396"/>
    </source>
</evidence>
<gene>
    <name evidence="1" type="ORF">E3N88_03081</name>
</gene>
<protein>
    <submittedName>
        <fullName evidence="1">Uncharacterized protein</fullName>
    </submittedName>
</protein>
<reference evidence="1 2" key="1">
    <citation type="submission" date="2019-05" db="EMBL/GenBank/DDBJ databases">
        <title>Mikania micrantha, genome provides insights into the molecular mechanism of rapid growth.</title>
        <authorList>
            <person name="Liu B."/>
        </authorList>
    </citation>
    <scope>NUCLEOTIDE SEQUENCE [LARGE SCALE GENOMIC DNA]</scope>
    <source>
        <strain evidence="1">NLD-2019</strain>
        <tissue evidence="1">Leaf</tissue>
    </source>
</reference>
<name>A0A5N6Q5K0_9ASTR</name>
<dbReference type="OrthoDB" id="1694403at2759"/>
<keyword evidence="2" id="KW-1185">Reference proteome</keyword>
<dbReference type="EMBL" id="SZYD01000001">
    <property type="protein sequence ID" value="KAD7479945.1"/>
    <property type="molecule type" value="Genomic_DNA"/>
</dbReference>